<dbReference type="AlphaFoldDB" id="A0A644YSD9"/>
<evidence type="ECO:0000256" key="1">
    <source>
        <dbReference type="SAM" id="Phobius"/>
    </source>
</evidence>
<keyword evidence="1" id="KW-0472">Membrane</keyword>
<keyword evidence="1" id="KW-1133">Transmembrane helix</keyword>
<dbReference type="InterPro" id="IPR043730">
    <property type="entry name" value="DUF5673"/>
</dbReference>
<name>A0A644YSD9_9ZZZZ</name>
<feature type="domain" description="DUF5673" evidence="2">
    <location>
        <begin position="94"/>
        <end position="164"/>
    </location>
</feature>
<sequence>MKYIAILVAITLIFISFFRYLKSYKYTKDCQGVIRIKNSKILTIITLCLGIFEFFTNLNWQGSSSANFQTLLTPLSESLPWFISSLAYFDYNFITSNGVIINGKMFSWSEIKKWNYKKDFFNVIVFHIIPKKDKNYGGSNSLETVEMKISNKSIDEVEGLLRQYLGEKTCDPFYVDSL</sequence>
<evidence type="ECO:0000259" key="2">
    <source>
        <dbReference type="Pfam" id="PF18923"/>
    </source>
</evidence>
<feature type="transmembrane region" description="Helical" evidence="1">
    <location>
        <begin position="41"/>
        <end position="60"/>
    </location>
</feature>
<dbReference type="Pfam" id="PF18923">
    <property type="entry name" value="DUF5673"/>
    <property type="match status" value="1"/>
</dbReference>
<dbReference type="EMBL" id="VSSQ01006091">
    <property type="protein sequence ID" value="MPM31502.1"/>
    <property type="molecule type" value="Genomic_DNA"/>
</dbReference>
<proteinExistence type="predicted"/>
<gene>
    <name evidence="3" type="ORF">SDC9_78057</name>
</gene>
<keyword evidence="1" id="KW-0812">Transmembrane</keyword>
<comment type="caution">
    <text evidence="3">The sequence shown here is derived from an EMBL/GenBank/DDBJ whole genome shotgun (WGS) entry which is preliminary data.</text>
</comment>
<organism evidence="3">
    <name type="scientific">bioreactor metagenome</name>
    <dbReference type="NCBI Taxonomy" id="1076179"/>
    <lineage>
        <taxon>unclassified sequences</taxon>
        <taxon>metagenomes</taxon>
        <taxon>ecological metagenomes</taxon>
    </lineage>
</organism>
<reference evidence="3" key="1">
    <citation type="submission" date="2019-08" db="EMBL/GenBank/DDBJ databases">
        <authorList>
            <person name="Kucharzyk K."/>
            <person name="Murdoch R.W."/>
            <person name="Higgins S."/>
            <person name="Loffler F."/>
        </authorList>
    </citation>
    <scope>NUCLEOTIDE SEQUENCE</scope>
</reference>
<protein>
    <recommendedName>
        <fullName evidence="2">DUF5673 domain-containing protein</fullName>
    </recommendedName>
</protein>
<feature type="transmembrane region" description="Helical" evidence="1">
    <location>
        <begin position="80"/>
        <end position="103"/>
    </location>
</feature>
<evidence type="ECO:0000313" key="3">
    <source>
        <dbReference type="EMBL" id="MPM31502.1"/>
    </source>
</evidence>
<accession>A0A644YSD9</accession>
<feature type="transmembrane region" description="Helical" evidence="1">
    <location>
        <begin position="6"/>
        <end position="21"/>
    </location>
</feature>